<sequence>MTKLVSKEESIKVLDKLLHDIEHIEFVKKTATDTEREEMEAVMRDQISRLHCTLDEIERVLKHETNKSRKTYQFRETLLST</sequence>
<dbReference type="AlphaFoldDB" id="A0A223KQK1"/>
<evidence type="ECO:0000313" key="1">
    <source>
        <dbReference type="EMBL" id="AST91603.1"/>
    </source>
</evidence>
<protein>
    <submittedName>
        <fullName evidence="1">Uncharacterized protein</fullName>
    </submittedName>
</protein>
<name>A0A223KQK1_9BACI</name>
<dbReference type="EMBL" id="CP018866">
    <property type="protein sequence ID" value="AST91603.1"/>
    <property type="molecule type" value="Genomic_DNA"/>
</dbReference>
<dbReference type="RefSeq" id="WP_066413729.1">
    <property type="nucleotide sequence ID" value="NZ_CP018866.1"/>
</dbReference>
<dbReference type="Proteomes" id="UP000215224">
    <property type="component" value="Chromosome"/>
</dbReference>
<accession>A0A223KQK1</accession>
<dbReference type="KEGG" id="bcoh:BC6307_10070"/>
<organism evidence="1 2">
    <name type="scientific">Sutcliffiella cohnii</name>
    <dbReference type="NCBI Taxonomy" id="33932"/>
    <lineage>
        <taxon>Bacteria</taxon>
        <taxon>Bacillati</taxon>
        <taxon>Bacillota</taxon>
        <taxon>Bacilli</taxon>
        <taxon>Bacillales</taxon>
        <taxon>Bacillaceae</taxon>
        <taxon>Sutcliffiella</taxon>
    </lineage>
</organism>
<keyword evidence="2" id="KW-1185">Reference proteome</keyword>
<proteinExistence type="predicted"/>
<dbReference type="STRING" id="1314751.GCA_001591425_01333"/>
<evidence type="ECO:0000313" key="2">
    <source>
        <dbReference type="Proteomes" id="UP000215224"/>
    </source>
</evidence>
<gene>
    <name evidence="1" type="ORF">BC6307_10070</name>
</gene>
<reference evidence="1 2" key="1">
    <citation type="submission" date="2016-12" db="EMBL/GenBank/DDBJ databases">
        <title>The whole genome sequencing and assembly of Bacillus cohnii DSM 6307T strain.</title>
        <authorList>
            <person name="Lee Y.-J."/>
            <person name="Yi H."/>
            <person name="Bahn Y.-S."/>
            <person name="Kim J.F."/>
            <person name="Lee D.-W."/>
        </authorList>
    </citation>
    <scope>NUCLEOTIDE SEQUENCE [LARGE SCALE GENOMIC DNA]</scope>
    <source>
        <strain evidence="1 2">DSM 6307</strain>
    </source>
</reference>